<organism evidence="6 7">
    <name type="scientific">Coemansia interrupta</name>
    <dbReference type="NCBI Taxonomy" id="1126814"/>
    <lineage>
        <taxon>Eukaryota</taxon>
        <taxon>Fungi</taxon>
        <taxon>Fungi incertae sedis</taxon>
        <taxon>Zoopagomycota</taxon>
        <taxon>Kickxellomycotina</taxon>
        <taxon>Kickxellomycetes</taxon>
        <taxon>Kickxellales</taxon>
        <taxon>Kickxellaceae</taxon>
        <taxon>Coemansia</taxon>
    </lineage>
</organism>
<evidence type="ECO:0000256" key="2">
    <source>
        <dbReference type="ARBA" id="ARBA00023015"/>
    </source>
</evidence>
<comment type="subcellular location">
    <subcellularLocation>
        <location evidence="1">Nucleus</location>
    </subcellularLocation>
</comment>
<dbReference type="GO" id="GO:0005634">
    <property type="term" value="C:nucleus"/>
    <property type="evidence" value="ECO:0007669"/>
    <property type="project" value="UniProtKB-SubCell"/>
</dbReference>
<protein>
    <recommendedName>
        <fullName evidence="5">Velvet domain-containing protein</fullName>
    </recommendedName>
</protein>
<dbReference type="EMBL" id="JANBUM010000061">
    <property type="protein sequence ID" value="KAJ2786449.1"/>
    <property type="molecule type" value="Genomic_DNA"/>
</dbReference>
<reference evidence="6" key="1">
    <citation type="submission" date="2022-07" db="EMBL/GenBank/DDBJ databases">
        <title>Phylogenomic reconstructions and comparative analyses of Kickxellomycotina fungi.</title>
        <authorList>
            <person name="Reynolds N.K."/>
            <person name="Stajich J.E."/>
            <person name="Barry K."/>
            <person name="Grigoriev I.V."/>
            <person name="Crous P."/>
            <person name="Smith M.E."/>
        </authorList>
    </citation>
    <scope>NUCLEOTIDE SEQUENCE</scope>
    <source>
        <strain evidence="6">BCRC 34489</strain>
    </source>
</reference>
<dbReference type="Proteomes" id="UP001140172">
    <property type="component" value="Unassembled WGS sequence"/>
</dbReference>
<sequence>MTMVLSAEPEHTYKLSVIQQPKRAKAFGFGDRDRRPIDPCPIVQLHIIQPDGIENQQLLWEGTFVMHATLFDESGTTECSASKIIAPDAPSGDTSGSNSSSSTNVYGLGDDQCYEQMALGSLASSAHHVRDLEDKRGCFFCFPDIRVRHPGRFRLRFTLIRLQTTGITREEPISVLIHEISEPFTVYTARDFPGVDESTALSKRLNIQGVGIPIRNKGRLKQEEDDDDGGATSN</sequence>
<evidence type="ECO:0000256" key="3">
    <source>
        <dbReference type="ARBA" id="ARBA00023163"/>
    </source>
</evidence>
<accession>A0A9W8LNT6</accession>
<evidence type="ECO:0000256" key="1">
    <source>
        <dbReference type="ARBA" id="ARBA00004123"/>
    </source>
</evidence>
<evidence type="ECO:0000259" key="5">
    <source>
        <dbReference type="PROSITE" id="PS51821"/>
    </source>
</evidence>
<keyword evidence="2" id="KW-0805">Transcription regulation</keyword>
<gene>
    <name evidence="6" type="ORF">GGI15_001507</name>
</gene>
<proteinExistence type="predicted"/>
<keyword evidence="7" id="KW-1185">Reference proteome</keyword>
<dbReference type="AlphaFoldDB" id="A0A9W8LNT6"/>
<dbReference type="InterPro" id="IPR037525">
    <property type="entry name" value="Velvet_dom"/>
</dbReference>
<dbReference type="Pfam" id="PF11754">
    <property type="entry name" value="Velvet"/>
    <property type="match status" value="1"/>
</dbReference>
<dbReference type="PROSITE" id="PS51821">
    <property type="entry name" value="VELVET"/>
    <property type="match status" value="1"/>
</dbReference>
<keyword evidence="3" id="KW-0804">Transcription</keyword>
<dbReference type="Gene3D" id="2.60.40.3960">
    <property type="entry name" value="Velvet domain"/>
    <property type="match status" value="1"/>
</dbReference>
<feature type="domain" description="Velvet" evidence="5">
    <location>
        <begin position="8"/>
        <end position="215"/>
    </location>
</feature>
<keyword evidence="4" id="KW-0539">Nucleus</keyword>
<evidence type="ECO:0000313" key="7">
    <source>
        <dbReference type="Proteomes" id="UP001140172"/>
    </source>
</evidence>
<dbReference type="PANTHER" id="PTHR33572">
    <property type="entry name" value="SPORE DEVELOPMENT REGULATOR VOSA"/>
    <property type="match status" value="1"/>
</dbReference>
<evidence type="ECO:0000313" key="6">
    <source>
        <dbReference type="EMBL" id="KAJ2786449.1"/>
    </source>
</evidence>
<dbReference type="InterPro" id="IPR021740">
    <property type="entry name" value="Velvet"/>
</dbReference>
<evidence type="ECO:0000256" key="4">
    <source>
        <dbReference type="ARBA" id="ARBA00023242"/>
    </source>
</evidence>
<dbReference type="OrthoDB" id="5599552at2759"/>
<dbReference type="InterPro" id="IPR038491">
    <property type="entry name" value="Velvet_dom_sf"/>
</dbReference>
<name>A0A9W8LNT6_9FUNG</name>
<comment type="caution">
    <text evidence="6">The sequence shown here is derived from an EMBL/GenBank/DDBJ whole genome shotgun (WGS) entry which is preliminary data.</text>
</comment>